<evidence type="ECO:0000256" key="4">
    <source>
        <dbReference type="SAM" id="MobiDB-lite"/>
    </source>
</evidence>
<keyword evidence="7" id="KW-1185">Reference proteome</keyword>
<name>C9R9Y8_AMMDK</name>
<comment type="function">
    <text evidence="1">Controls the length of the flagellar hook.</text>
</comment>
<accession>C9R9Y8</accession>
<gene>
    <name evidence="6" type="ordered locus">Adeg_2039</name>
</gene>
<evidence type="ECO:0000256" key="1">
    <source>
        <dbReference type="ARBA" id="ARBA00003944"/>
    </source>
</evidence>
<dbReference type="Pfam" id="PF02120">
    <property type="entry name" value="Flg_hook"/>
    <property type="match status" value="1"/>
</dbReference>
<keyword evidence="3" id="KW-1005">Bacterial flagellum biogenesis</keyword>
<dbReference type="HOGENOM" id="CLU_720877_0_0_9"/>
<dbReference type="InterPro" id="IPR038610">
    <property type="entry name" value="FliK-like_C_sf"/>
</dbReference>
<dbReference type="AlphaFoldDB" id="C9R9Y8"/>
<feature type="compositionally biased region" description="Basic and acidic residues" evidence="4">
    <location>
        <begin position="368"/>
        <end position="377"/>
    </location>
</feature>
<dbReference type="RefSeq" id="WP_015739993.1">
    <property type="nucleotide sequence ID" value="NC_013385.1"/>
</dbReference>
<protein>
    <submittedName>
        <fullName evidence="6">Flagellar hook-length control protein</fullName>
    </submittedName>
</protein>
<dbReference type="KEGG" id="adg:Adeg_2039"/>
<dbReference type="InterPro" id="IPR001635">
    <property type="entry name" value="Flag_hook_Flik"/>
</dbReference>
<keyword evidence="6" id="KW-0282">Flagellum</keyword>
<feature type="region of interest" description="Disordered" evidence="4">
    <location>
        <begin position="343"/>
        <end position="383"/>
    </location>
</feature>
<evidence type="ECO:0000313" key="6">
    <source>
        <dbReference type="EMBL" id="ACX53117.1"/>
    </source>
</evidence>
<proteinExistence type="inferred from homology"/>
<reference evidence="6 7" key="1">
    <citation type="submission" date="2009-10" db="EMBL/GenBank/DDBJ databases">
        <title>Complete sequence of chromosome of Ammonifex degensii KC4.</title>
        <authorList>
            <consortium name="US DOE Joint Genome Institute"/>
            <person name="Kerfeld C."/>
            <person name="Goodner B."/>
            <person name="Huber H."/>
            <person name="Stetter K."/>
            <person name="Lucas S."/>
            <person name="Copeland A."/>
            <person name="Lapidus A."/>
            <person name="Glavina del Rio T."/>
            <person name="Dalin E."/>
            <person name="Tice H."/>
            <person name="Bruce D."/>
            <person name="Goodwin L."/>
            <person name="Pitluck S."/>
            <person name="Saunders E."/>
            <person name="Brettin T."/>
            <person name="Detter J.C."/>
            <person name="Han C."/>
            <person name="Larimer F."/>
            <person name="Land M."/>
            <person name="Hauser L."/>
            <person name="Kyrpides N."/>
            <person name="Ovchinnikova G."/>
            <person name="Richardson P."/>
        </authorList>
    </citation>
    <scope>NUCLEOTIDE SEQUENCE [LARGE SCALE GENOMIC DNA]</scope>
    <source>
        <strain evidence="7">DSM 10501 / KC4</strain>
    </source>
</reference>
<dbReference type="STRING" id="429009.Adeg_2039"/>
<sequence>MATPPITASSFPEPGLSLQLPTGGKGGEDFASLLSALLLALFFPGLPAMNFQAGELAPVGEDKPADFLSPAFAGEKKLPTGNVIQQPPAEPKTCILGFSFQGAPQGFPGARELGPHIAGSSLKGALQSFLQEKPAAEETELSADKVPAPNCPLQPEATTAPVLKLLDSQLPPLKSNLAPFSLPSLQPQPKELYAAAPVTPSPAAEEGSKTQDLPGAVKEVGRVEKQSSSWAGFPTLGGAVERVVLDKPCELHQLPQRLTQEIVTHVTSWRREGETLQLELKLEPPELGRIVAHLTFAKGNLRLHFWAPEAGIREIILHTLPELQQQLMRVGVELGEVAVLVGTGSGDLPREGSEPNRPPSPRALAFELTRREEEQEKGLSYWA</sequence>
<feature type="domain" description="Flagellar hook-length control protein-like C-terminal" evidence="5">
    <location>
        <begin position="275"/>
        <end position="345"/>
    </location>
</feature>
<dbReference type="GO" id="GO:0044780">
    <property type="term" value="P:bacterial-type flagellum assembly"/>
    <property type="evidence" value="ECO:0007669"/>
    <property type="project" value="InterPro"/>
</dbReference>
<evidence type="ECO:0000256" key="3">
    <source>
        <dbReference type="ARBA" id="ARBA00022795"/>
    </source>
</evidence>
<dbReference type="PRINTS" id="PR01007">
    <property type="entry name" value="FLGHOOKFLIK"/>
</dbReference>
<dbReference type="Proteomes" id="UP000002620">
    <property type="component" value="Chromosome"/>
</dbReference>
<evidence type="ECO:0000259" key="5">
    <source>
        <dbReference type="Pfam" id="PF02120"/>
    </source>
</evidence>
<dbReference type="Gene3D" id="3.30.750.140">
    <property type="match status" value="1"/>
</dbReference>
<dbReference type="GO" id="GO:0009424">
    <property type="term" value="C:bacterial-type flagellum hook"/>
    <property type="evidence" value="ECO:0007669"/>
    <property type="project" value="InterPro"/>
</dbReference>
<dbReference type="eggNOG" id="COG3144">
    <property type="taxonomic scope" value="Bacteria"/>
</dbReference>
<organism evidence="6 7">
    <name type="scientific">Ammonifex degensii (strain DSM 10501 / KC4)</name>
    <dbReference type="NCBI Taxonomy" id="429009"/>
    <lineage>
        <taxon>Bacteria</taxon>
        <taxon>Bacillati</taxon>
        <taxon>Bacillota</taxon>
        <taxon>Clostridia</taxon>
        <taxon>Thermoanaerobacterales</taxon>
        <taxon>Thermoanaerobacteraceae</taxon>
        <taxon>Ammonifex</taxon>
    </lineage>
</organism>
<evidence type="ECO:0000256" key="2">
    <source>
        <dbReference type="ARBA" id="ARBA00009149"/>
    </source>
</evidence>
<dbReference type="EMBL" id="CP001785">
    <property type="protein sequence ID" value="ACX53117.1"/>
    <property type="molecule type" value="Genomic_DNA"/>
</dbReference>
<feature type="region of interest" description="Disordered" evidence="4">
    <location>
        <begin position="133"/>
        <end position="152"/>
    </location>
</feature>
<keyword evidence="6" id="KW-0969">Cilium</keyword>
<evidence type="ECO:0000313" key="7">
    <source>
        <dbReference type="Proteomes" id="UP000002620"/>
    </source>
</evidence>
<dbReference type="InterPro" id="IPR021136">
    <property type="entry name" value="Flagellar_hook_control-like_C"/>
</dbReference>
<dbReference type="CDD" id="cd17470">
    <property type="entry name" value="T3SS_Flik_C"/>
    <property type="match status" value="1"/>
</dbReference>
<comment type="similarity">
    <text evidence="2">Belongs to the FliK family.</text>
</comment>
<keyword evidence="6" id="KW-0966">Cell projection</keyword>